<gene>
    <name evidence="11 12" type="primary">nhaA</name>
    <name evidence="12" type="ORF">SAMEA4412665_00258</name>
</gene>
<organism evidence="12 13">
    <name type="scientific">Cutibacterium granulosum</name>
    <dbReference type="NCBI Taxonomy" id="33011"/>
    <lineage>
        <taxon>Bacteria</taxon>
        <taxon>Bacillati</taxon>
        <taxon>Actinomycetota</taxon>
        <taxon>Actinomycetes</taxon>
        <taxon>Propionibacteriales</taxon>
        <taxon>Propionibacteriaceae</taxon>
        <taxon>Cutibacterium</taxon>
    </lineage>
</organism>
<evidence type="ECO:0000256" key="7">
    <source>
        <dbReference type="ARBA" id="ARBA00023053"/>
    </source>
</evidence>
<feature type="transmembrane region" description="Helical" evidence="11">
    <location>
        <begin position="266"/>
        <end position="286"/>
    </location>
</feature>
<dbReference type="Proteomes" id="UP000215332">
    <property type="component" value="Chromosome 1"/>
</dbReference>
<dbReference type="GO" id="GO:0005886">
    <property type="term" value="C:plasma membrane"/>
    <property type="evidence" value="ECO:0007669"/>
    <property type="project" value="UniProtKB-SubCell"/>
</dbReference>
<feature type="transmembrane region" description="Helical" evidence="11">
    <location>
        <begin position="298"/>
        <end position="320"/>
    </location>
</feature>
<dbReference type="AlphaFoldDB" id="A0A239W5L3"/>
<comment type="similarity">
    <text evidence="11">Belongs to the NhaA Na(+)/H(+) (TC 2.A.33) antiporter family.</text>
</comment>
<feature type="transmembrane region" description="Helical" evidence="11">
    <location>
        <begin position="217"/>
        <end position="245"/>
    </location>
</feature>
<evidence type="ECO:0000313" key="12">
    <source>
        <dbReference type="EMBL" id="SNV29310.1"/>
    </source>
</evidence>
<dbReference type="PANTHER" id="PTHR30341">
    <property type="entry name" value="SODIUM ION/PROTON ANTIPORTER NHAA-RELATED"/>
    <property type="match status" value="1"/>
</dbReference>
<evidence type="ECO:0000256" key="2">
    <source>
        <dbReference type="ARBA" id="ARBA00022448"/>
    </source>
</evidence>
<evidence type="ECO:0000256" key="4">
    <source>
        <dbReference type="ARBA" id="ARBA00022475"/>
    </source>
</evidence>
<evidence type="ECO:0000256" key="11">
    <source>
        <dbReference type="HAMAP-Rule" id="MF_01844"/>
    </source>
</evidence>
<dbReference type="Gene3D" id="1.20.1530.10">
    <property type="entry name" value="Na+/H+ antiporter like domain"/>
    <property type="match status" value="1"/>
</dbReference>
<evidence type="ECO:0000256" key="6">
    <source>
        <dbReference type="ARBA" id="ARBA00022989"/>
    </source>
</evidence>
<proteinExistence type="inferred from homology"/>
<evidence type="ECO:0000256" key="5">
    <source>
        <dbReference type="ARBA" id="ARBA00022692"/>
    </source>
</evidence>
<dbReference type="NCBIfam" id="TIGR00773">
    <property type="entry name" value="NhaA"/>
    <property type="match status" value="1"/>
</dbReference>
<keyword evidence="3 11" id="KW-0050">Antiport</keyword>
<feature type="transmembrane region" description="Helical" evidence="11">
    <location>
        <begin position="101"/>
        <end position="122"/>
    </location>
</feature>
<dbReference type="InterPro" id="IPR004670">
    <property type="entry name" value="NhaA"/>
</dbReference>
<sequence length="418" mass="44667">MAHRRRETLFGPVSGPDALHLSDVLRNETTGGLLMLLATVAALLWANLSHESYEAFRGVTIGPLSIESWAADGLLTVFFFIAGLELKREFTEGSLSRPTDAMVPIIAAVCGMLFPAGIYTLINALTPGGHPGGWAIPMATDIAFALAVLAIVGSGMPQSVRAFLLTLAIADDLGSIIVIAVFFSHGLNLAWLGGALACMALWGVLQHRQLLDSGWWYVPIFIIGWWCMFNSGIHSTIAGVIFGLLTRCSEDELNDPIDRWQHKVEPWSAGVVVPFFALMSAGVQLTKDALRALVTNPVPLGIIVGLIVGKSIGIFLGSFLTARLTSATLGRGVVWADIAAVGVLSGIGFTVSMLLSDLSFPSDGFYADEAKAAVLVGSTLAALFGALLLTYRTKRHDKWRKAHPGQIPQAGKLRRSHV</sequence>
<keyword evidence="4 11" id="KW-1003">Cell membrane</keyword>
<dbReference type="EMBL" id="LT906441">
    <property type="protein sequence ID" value="SNV29310.1"/>
    <property type="molecule type" value="Genomic_DNA"/>
</dbReference>
<comment type="subcellular location">
    <subcellularLocation>
        <location evidence="1">Cell inner membrane</location>
        <topology evidence="1">Multi-pass membrane protein</topology>
    </subcellularLocation>
    <subcellularLocation>
        <location evidence="11">Cell membrane</location>
        <topology evidence="11">Multi-pass membrane protein</topology>
    </subcellularLocation>
</comment>
<dbReference type="RefSeq" id="WP_065860370.1">
    <property type="nucleotide sequence ID" value="NZ_LT906441.1"/>
</dbReference>
<accession>A0A239W5L3</accession>
<dbReference type="InterPro" id="IPR023171">
    <property type="entry name" value="Na/H_antiporter_dom_sf"/>
</dbReference>
<reference evidence="12 13" key="1">
    <citation type="submission" date="2017-06" db="EMBL/GenBank/DDBJ databases">
        <authorList>
            <consortium name="Pathogen Informatics"/>
        </authorList>
    </citation>
    <scope>NUCLEOTIDE SEQUENCE [LARGE SCALE GENOMIC DNA]</scope>
    <source>
        <strain evidence="12 13">NCTC11865</strain>
    </source>
</reference>
<dbReference type="GO" id="GO:0006885">
    <property type="term" value="P:regulation of pH"/>
    <property type="evidence" value="ECO:0007669"/>
    <property type="project" value="UniProtKB-UniRule"/>
</dbReference>
<comment type="function">
    <text evidence="11">Na(+)/H(+) antiporter that extrudes sodium in exchange for external protons.</text>
</comment>
<keyword evidence="10 11" id="KW-0739">Sodium transport</keyword>
<feature type="transmembrane region" description="Helical" evidence="11">
    <location>
        <begin position="332"/>
        <end position="352"/>
    </location>
</feature>
<dbReference type="PANTHER" id="PTHR30341:SF0">
    <property type="entry name" value="NA(+)_H(+) ANTIPORTER NHAA"/>
    <property type="match status" value="1"/>
</dbReference>
<keyword evidence="2 11" id="KW-0813">Transport</keyword>
<evidence type="ECO:0000256" key="10">
    <source>
        <dbReference type="ARBA" id="ARBA00023201"/>
    </source>
</evidence>
<keyword evidence="5 11" id="KW-0812">Transmembrane</keyword>
<keyword evidence="7 11" id="KW-0915">Sodium</keyword>
<keyword evidence="8 11" id="KW-0406">Ion transport</keyword>
<evidence type="ECO:0000256" key="9">
    <source>
        <dbReference type="ARBA" id="ARBA00023136"/>
    </source>
</evidence>
<feature type="transmembrane region" description="Helical" evidence="11">
    <location>
        <begin position="372"/>
        <end position="391"/>
    </location>
</feature>
<feature type="transmembrane region" description="Helical" evidence="11">
    <location>
        <begin position="162"/>
        <end position="182"/>
    </location>
</feature>
<comment type="catalytic activity">
    <reaction evidence="11">
        <text>Na(+)(in) + 2 H(+)(out) = Na(+)(out) + 2 H(+)(in)</text>
        <dbReference type="Rhea" id="RHEA:29251"/>
        <dbReference type="ChEBI" id="CHEBI:15378"/>
        <dbReference type="ChEBI" id="CHEBI:29101"/>
    </reaction>
</comment>
<protein>
    <recommendedName>
        <fullName evidence="11">Na(+)/H(+) antiporter NhaA</fullName>
    </recommendedName>
    <alternativeName>
        <fullName evidence="11">Sodium/proton antiporter NhaA</fullName>
    </alternativeName>
</protein>
<dbReference type="Pfam" id="PF06965">
    <property type="entry name" value="Na_H_antiport_1"/>
    <property type="match status" value="1"/>
</dbReference>
<evidence type="ECO:0000256" key="1">
    <source>
        <dbReference type="ARBA" id="ARBA00004429"/>
    </source>
</evidence>
<feature type="transmembrane region" description="Helical" evidence="11">
    <location>
        <begin position="60"/>
        <end position="81"/>
    </location>
</feature>
<dbReference type="eggNOG" id="COG3004">
    <property type="taxonomic scope" value="Bacteria"/>
</dbReference>
<keyword evidence="9 11" id="KW-0472">Membrane</keyword>
<evidence type="ECO:0000256" key="3">
    <source>
        <dbReference type="ARBA" id="ARBA00022449"/>
    </source>
</evidence>
<keyword evidence="6 11" id="KW-1133">Transmembrane helix</keyword>
<dbReference type="HAMAP" id="MF_01844">
    <property type="entry name" value="NhaA"/>
    <property type="match status" value="1"/>
</dbReference>
<dbReference type="KEGG" id="cgrn:4412665_00258"/>
<feature type="transmembrane region" description="Helical" evidence="11">
    <location>
        <begin position="134"/>
        <end position="156"/>
    </location>
</feature>
<dbReference type="GO" id="GO:0015385">
    <property type="term" value="F:sodium:proton antiporter activity"/>
    <property type="evidence" value="ECO:0007669"/>
    <property type="project" value="UniProtKB-UniRule"/>
</dbReference>
<name>A0A239W5L3_9ACTN</name>
<evidence type="ECO:0000256" key="8">
    <source>
        <dbReference type="ARBA" id="ARBA00023065"/>
    </source>
</evidence>
<evidence type="ECO:0000313" key="13">
    <source>
        <dbReference type="Proteomes" id="UP000215332"/>
    </source>
</evidence>
<feature type="transmembrane region" description="Helical" evidence="11">
    <location>
        <begin position="29"/>
        <end position="48"/>
    </location>
</feature>